<dbReference type="AlphaFoldDB" id="A0A1G2CL73"/>
<proteinExistence type="predicted"/>
<feature type="transmembrane region" description="Helical" evidence="1">
    <location>
        <begin position="12"/>
        <end position="33"/>
    </location>
</feature>
<feature type="transmembrane region" description="Helical" evidence="1">
    <location>
        <begin position="40"/>
        <end position="63"/>
    </location>
</feature>
<keyword evidence="1" id="KW-1133">Transmembrane helix</keyword>
<evidence type="ECO:0000313" key="2">
    <source>
        <dbReference type="EMBL" id="OGZ01997.1"/>
    </source>
</evidence>
<evidence type="ECO:0000313" key="3">
    <source>
        <dbReference type="Proteomes" id="UP000178599"/>
    </source>
</evidence>
<sequence>MIKILNINILHFFSFLLAIFLAGFIQSSGFLLIKGLGPNISLIILLLATFFSPNFVELLFYLFSSFFILSWRPELSPELCVLAVVTILAYFASRFLSLSKTINFIILVATGSALFYLFLSPLFLFHFPLIAIKEIFLNSLFAAILAFFISFFSSRFHFF</sequence>
<organism evidence="2 3">
    <name type="scientific">Candidatus Liptonbacteria bacterium RIFOXYB1_FULL_36_10</name>
    <dbReference type="NCBI Taxonomy" id="1798654"/>
    <lineage>
        <taxon>Bacteria</taxon>
        <taxon>Candidatus Liptoniibacteriota</taxon>
    </lineage>
</organism>
<feature type="transmembrane region" description="Helical" evidence="1">
    <location>
        <begin position="104"/>
        <end position="129"/>
    </location>
</feature>
<feature type="transmembrane region" description="Helical" evidence="1">
    <location>
        <begin position="135"/>
        <end position="153"/>
    </location>
</feature>
<comment type="caution">
    <text evidence="2">The sequence shown here is derived from an EMBL/GenBank/DDBJ whole genome shotgun (WGS) entry which is preliminary data.</text>
</comment>
<name>A0A1G2CL73_9BACT</name>
<gene>
    <name evidence="2" type="ORF">A2390_02360</name>
</gene>
<keyword evidence="1" id="KW-0472">Membrane</keyword>
<reference evidence="2 3" key="1">
    <citation type="journal article" date="2016" name="Nat. Commun.">
        <title>Thousands of microbial genomes shed light on interconnected biogeochemical processes in an aquifer system.</title>
        <authorList>
            <person name="Anantharaman K."/>
            <person name="Brown C.T."/>
            <person name="Hug L.A."/>
            <person name="Sharon I."/>
            <person name="Castelle C.J."/>
            <person name="Probst A.J."/>
            <person name="Thomas B.C."/>
            <person name="Singh A."/>
            <person name="Wilkins M.J."/>
            <person name="Karaoz U."/>
            <person name="Brodie E.L."/>
            <person name="Williams K.H."/>
            <person name="Hubbard S.S."/>
            <person name="Banfield J.F."/>
        </authorList>
    </citation>
    <scope>NUCLEOTIDE SEQUENCE [LARGE SCALE GENOMIC DNA]</scope>
</reference>
<protein>
    <recommendedName>
        <fullName evidence="4">Rod shape-determining protein MreD</fullName>
    </recommendedName>
</protein>
<feature type="transmembrane region" description="Helical" evidence="1">
    <location>
        <begin position="75"/>
        <end position="92"/>
    </location>
</feature>
<evidence type="ECO:0000256" key="1">
    <source>
        <dbReference type="SAM" id="Phobius"/>
    </source>
</evidence>
<dbReference type="EMBL" id="MHLE01000044">
    <property type="protein sequence ID" value="OGZ01997.1"/>
    <property type="molecule type" value="Genomic_DNA"/>
</dbReference>
<keyword evidence="1" id="KW-0812">Transmembrane</keyword>
<accession>A0A1G2CL73</accession>
<evidence type="ECO:0008006" key="4">
    <source>
        <dbReference type="Google" id="ProtNLM"/>
    </source>
</evidence>
<dbReference type="Proteomes" id="UP000178599">
    <property type="component" value="Unassembled WGS sequence"/>
</dbReference>